<dbReference type="Pfam" id="PF00326">
    <property type="entry name" value="Peptidase_S9"/>
    <property type="match status" value="1"/>
</dbReference>
<organism evidence="4 5">
    <name type="scientific">Caligus rogercresseyi</name>
    <name type="common">Sea louse</name>
    <dbReference type="NCBI Taxonomy" id="217165"/>
    <lineage>
        <taxon>Eukaryota</taxon>
        <taxon>Metazoa</taxon>
        <taxon>Ecdysozoa</taxon>
        <taxon>Arthropoda</taxon>
        <taxon>Crustacea</taxon>
        <taxon>Multicrustacea</taxon>
        <taxon>Hexanauplia</taxon>
        <taxon>Copepoda</taxon>
        <taxon>Siphonostomatoida</taxon>
        <taxon>Caligidae</taxon>
        <taxon>Caligus</taxon>
    </lineage>
</organism>
<dbReference type="OrthoDB" id="416344at2759"/>
<dbReference type="PANTHER" id="PTHR42776:SF4">
    <property type="entry name" value="ACYLAMINO-ACID-RELEASING ENZYME"/>
    <property type="match status" value="1"/>
</dbReference>
<feature type="domain" description="Peptidase S9 prolyl oligopeptidase catalytic" evidence="3">
    <location>
        <begin position="434"/>
        <end position="600"/>
    </location>
</feature>
<dbReference type="SUPFAM" id="SSF53474">
    <property type="entry name" value="alpha/beta-Hydrolases"/>
    <property type="match status" value="1"/>
</dbReference>
<dbReference type="InterPro" id="IPR029058">
    <property type="entry name" value="AB_hydrolase_fold"/>
</dbReference>
<reference evidence="5" key="1">
    <citation type="submission" date="2021-01" db="EMBL/GenBank/DDBJ databases">
        <title>Caligus Genome Assembly.</title>
        <authorList>
            <person name="Gallardo-Escarate C."/>
        </authorList>
    </citation>
    <scope>NUCLEOTIDE SEQUENCE [LARGE SCALE GENOMIC DNA]</scope>
</reference>
<keyword evidence="1" id="KW-0378">Hydrolase</keyword>
<feature type="compositionally biased region" description="Low complexity" evidence="2">
    <location>
        <begin position="656"/>
        <end position="669"/>
    </location>
</feature>
<dbReference type="GO" id="GO:0006508">
    <property type="term" value="P:proteolysis"/>
    <property type="evidence" value="ECO:0007669"/>
    <property type="project" value="InterPro"/>
</dbReference>
<dbReference type="InterPro" id="IPR001375">
    <property type="entry name" value="Peptidase_S9_cat"/>
</dbReference>
<dbReference type="EMBL" id="CP045891">
    <property type="protein sequence ID" value="QQP57593.1"/>
    <property type="molecule type" value="Genomic_DNA"/>
</dbReference>
<gene>
    <name evidence="4" type="ORF">FKW44_002631</name>
</gene>
<dbReference type="Gene3D" id="3.40.50.1820">
    <property type="entry name" value="alpha/beta hydrolase"/>
    <property type="match status" value="1"/>
</dbReference>
<dbReference type="Proteomes" id="UP000595437">
    <property type="component" value="Chromosome 2"/>
</dbReference>
<evidence type="ECO:0000256" key="2">
    <source>
        <dbReference type="SAM" id="MobiDB-lite"/>
    </source>
</evidence>
<evidence type="ECO:0000313" key="4">
    <source>
        <dbReference type="EMBL" id="QQP57593.1"/>
    </source>
</evidence>
<keyword evidence="5" id="KW-1185">Reference proteome</keyword>
<sequence>MSLNQLYEAYAKSHDYPTLRDASIESSTLISSSWAQAAPQEEKDASWTRTSFLAGDNWMMEALLIPRTEIPWCTPLKEHHGEVYNTQKDTISEWGNLELAYIAEEKRPVNSPYFTPKAESTPEGGTLGEEYAYLETFGEQLEDKSRPCIVIFNDANKESPFTVLNSKEFFNNDYFPLAVQFKSKDVLVGIAVPSNAPYRLGLRYCSNRPSYVFQINTDGSQFSILHGEKMTNSTQIRTTSNGHVFWFDRSLSESLYPGPHRTEVDLMGILTEGGSPQVILEGANFHHDATPKHIELSEDTLILNTITDGNTLCPAVVHVQDKRLEHLEGAKHTAVLDSRHGLVVGVKSSPLEPWKLVAAKTNNLQAFSTLMGPSEYKKNRLFKSMNHSAKSGKELAFNSFFVGPSGSAQNGVPLILIPHGGPHSVTITSHSVFINYLNELGFGVLLVNYRGSIGSNKDTLESLLGNVGRYDVDDCMQALEECCSNIPNLNTEEVFLFGGSHGGFLVTHLAGQYPDRFKGVVALNPVVNIASMASATDIPDWCFNESGFSFDFAEPLTPTKVKAPIYLLIGKNDLRYYKALKGLKKDVTMSIFPDNHSLAKPPDFPHGNNARDSQDGESLLEYINFRLMDIITIIKSEDFNLEFYRANSDEEGAATPSKVSKISQSQVSPGVTSHTSRVGTAFDLKIDEKLQKLEKIVQSRIRTLLDDVGAVKRYCFVKKSTRKFTNEQIITDAIQNLALMEELLFSELERLIGFRMERLKMVSKVQEPFADQVAVLSLCDFRTVTVLKSISSKLIELYIELADLTQGIREENDFANNFFKSLYT</sequence>
<evidence type="ECO:0000259" key="3">
    <source>
        <dbReference type="Pfam" id="PF00326"/>
    </source>
</evidence>
<name>A0A7T8KKW1_CALRO</name>
<dbReference type="PANTHER" id="PTHR42776">
    <property type="entry name" value="SERINE PEPTIDASE S9 FAMILY MEMBER"/>
    <property type="match status" value="1"/>
</dbReference>
<evidence type="ECO:0000313" key="5">
    <source>
        <dbReference type="Proteomes" id="UP000595437"/>
    </source>
</evidence>
<dbReference type="AlphaFoldDB" id="A0A7T8KKW1"/>
<feature type="region of interest" description="Disordered" evidence="2">
    <location>
        <begin position="654"/>
        <end position="674"/>
    </location>
</feature>
<accession>A0A7T8KKW1</accession>
<proteinExistence type="predicted"/>
<dbReference type="GO" id="GO:0004252">
    <property type="term" value="F:serine-type endopeptidase activity"/>
    <property type="evidence" value="ECO:0007669"/>
    <property type="project" value="TreeGrafter"/>
</dbReference>
<protein>
    <submittedName>
        <fullName evidence="4">Acylaminoacidreleasing enzymelike</fullName>
    </submittedName>
</protein>
<evidence type="ECO:0000256" key="1">
    <source>
        <dbReference type="ARBA" id="ARBA00022801"/>
    </source>
</evidence>